<evidence type="ECO:0000256" key="8">
    <source>
        <dbReference type="SAM" id="Phobius"/>
    </source>
</evidence>
<feature type="transmembrane region" description="Helical" evidence="8">
    <location>
        <begin position="37"/>
        <end position="57"/>
    </location>
</feature>
<dbReference type="PROSITE" id="PS50850">
    <property type="entry name" value="MFS"/>
    <property type="match status" value="1"/>
</dbReference>
<dbReference type="InterPro" id="IPR011701">
    <property type="entry name" value="MFS"/>
</dbReference>
<feature type="transmembrane region" description="Helical" evidence="8">
    <location>
        <begin position="93"/>
        <end position="109"/>
    </location>
</feature>
<keyword evidence="4 8" id="KW-0812">Transmembrane</keyword>
<dbReference type="PANTHER" id="PTHR23517:SF2">
    <property type="entry name" value="MULTIDRUG RESISTANCE PROTEIN MDTH"/>
    <property type="match status" value="1"/>
</dbReference>
<feature type="transmembrane region" description="Helical" evidence="8">
    <location>
        <begin position="350"/>
        <end position="369"/>
    </location>
</feature>
<evidence type="ECO:0000256" key="4">
    <source>
        <dbReference type="ARBA" id="ARBA00022692"/>
    </source>
</evidence>
<dbReference type="InterPro" id="IPR005829">
    <property type="entry name" value="Sugar_transporter_CS"/>
</dbReference>
<evidence type="ECO:0000256" key="1">
    <source>
        <dbReference type="ARBA" id="ARBA00004651"/>
    </source>
</evidence>
<dbReference type="PROSITE" id="PS00216">
    <property type="entry name" value="SUGAR_TRANSPORT_1"/>
    <property type="match status" value="1"/>
</dbReference>
<feature type="transmembrane region" description="Helical" evidence="8">
    <location>
        <begin position="226"/>
        <end position="249"/>
    </location>
</feature>
<feature type="transmembrane region" description="Helical" evidence="8">
    <location>
        <begin position="115"/>
        <end position="132"/>
    </location>
</feature>
<comment type="caution">
    <text evidence="10">The sequence shown here is derived from an EMBL/GenBank/DDBJ whole genome shotgun (WGS) entry which is preliminary data.</text>
</comment>
<dbReference type="SUPFAM" id="SSF103473">
    <property type="entry name" value="MFS general substrate transporter"/>
    <property type="match status" value="1"/>
</dbReference>
<accession>A0ABU0S087</accession>
<name>A0ABU0S087_9ACTN</name>
<evidence type="ECO:0000256" key="7">
    <source>
        <dbReference type="SAM" id="MobiDB-lite"/>
    </source>
</evidence>
<organism evidence="10 11">
    <name type="scientific">Streptomyces turgidiscabies</name>
    <dbReference type="NCBI Taxonomy" id="85558"/>
    <lineage>
        <taxon>Bacteria</taxon>
        <taxon>Bacillati</taxon>
        <taxon>Actinomycetota</taxon>
        <taxon>Actinomycetes</taxon>
        <taxon>Kitasatosporales</taxon>
        <taxon>Streptomycetaceae</taxon>
        <taxon>Streptomyces</taxon>
    </lineage>
</organism>
<gene>
    <name evidence="10" type="ORF">QFZ49_007596</name>
</gene>
<dbReference type="InterPro" id="IPR036259">
    <property type="entry name" value="MFS_trans_sf"/>
</dbReference>
<evidence type="ECO:0000313" key="11">
    <source>
        <dbReference type="Proteomes" id="UP001223072"/>
    </source>
</evidence>
<feature type="transmembrane region" description="Helical" evidence="8">
    <location>
        <begin position="291"/>
        <end position="309"/>
    </location>
</feature>
<keyword evidence="11" id="KW-1185">Reference proteome</keyword>
<dbReference type="InterPro" id="IPR020846">
    <property type="entry name" value="MFS_dom"/>
</dbReference>
<keyword evidence="2" id="KW-0813">Transport</keyword>
<feature type="region of interest" description="Disordered" evidence="7">
    <location>
        <begin position="413"/>
        <end position="443"/>
    </location>
</feature>
<dbReference type="Gene3D" id="1.20.1250.20">
    <property type="entry name" value="MFS general substrate transporter like domains"/>
    <property type="match status" value="1"/>
</dbReference>
<keyword evidence="5 8" id="KW-1133">Transmembrane helix</keyword>
<reference evidence="10 11" key="1">
    <citation type="submission" date="2023-07" db="EMBL/GenBank/DDBJ databases">
        <title>Comparative genomics of wheat-associated soil bacteria to identify genetic determinants of phenazine resistance.</title>
        <authorList>
            <person name="Mouncey N."/>
        </authorList>
    </citation>
    <scope>NUCLEOTIDE SEQUENCE [LARGE SCALE GENOMIC DNA]</scope>
    <source>
        <strain evidence="10 11">W2I16</strain>
    </source>
</reference>
<evidence type="ECO:0000256" key="2">
    <source>
        <dbReference type="ARBA" id="ARBA00022448"/>
    </source>
</evidence>
<dbReference type="Pfam" id="PF07690">
    <property type="entry name" value="MFS_1"/>
    <property type="match status" value="1"/>
</dbReference>
<feature type="domain" description="Major facilitator superfamily (MFS) profile" evidence="9">
    <location>
        <begin position="28"/>
        <end position="404"/>
    </location>
</feature>
<dbReference type="Proteomes" id="UP001223072">
    <property type="component" value="Unassembled WGS sequence"/>
</dbReference>
<feature type="compositionally biased region" description="Low complexity" evidence="7">
    <location>
        <begin position="413"/>
        <end position="435"/>
    </location>
</feature>
<evidence type="ECO:0000256" key="5">
    <source>
        <dbReference type="ARBA" id="ARBA00022989"/>
    </source>
</evidence>
<evidence type="ECO:0000256" key="6">
    <source>
        <dbReference type="ARBA" id="ARBA00023136"/>
    </source>
</evidence>
<evidence type="ECO:0000313" key="10">
    <source>
        <dbReference type="EMBL" id="MDQ0937621.1"/>
    </source>
</evidence>
<dbReference type="PANTHER" id="PTHR23517">
    <property type="entry name" value="RESISTANCE PROTEIN MDTM, PUTATIVE-RELATED-RELATED"/>
    <property type="match status" value="1"/>
</dbReference>
<keyword evidence="6 8" id="KW-0472">Membrane</keyword>
<feature type="transmembrane region" description="Helical" evidence="8">
    <location>
        <begin position="63"/>
        <end position="81"/>
    </location>
</feature>
<sequence>MTVIMQFVSDGRGGWMRFLSAGESLPRAVWWLIAARAVNRLGAFSLSFLTVLIATQYGASEATAGLVSAAFGLATVPSRLVGGRLSDRVGRRRTIVVGLVGCALAQLGIAAANSLVMAITFVVLLGLVFELYEPPSQAMIADAVGATERVRAYSLLNAALAAAGMGAGVIAAGLGRWDLRWLFVADAVTCLLCALVVQRVLPGDPPRASRAPHQADSVAPWRDSTLMALLASGTLFALVYLQIMITLPLSMAHRGLQPADAGLLFTTSALTIVLGQPLLRLKPIAALSTPAAFATGYTLLAVGLAGYGVTHTLGAHLVPTIVWSLGDLVLMGRVYALVADLAPTGGTGRYMAVFGISWGIAGVLAPVVGTQLLEYTGATTLWLAMSGACLILAITQLFLARAIAARTSPLAVAASPSTPSAQSSVQQSSRRPGSTCRRRSRSR</sequence>
<evidence type="ECO:0000259" key="9">
    <source>
        <dbReference type="PROSITE" id="PS50850"/>
    </source>
</evidence>
<protein>
    <submittedName>
        <fullName evidence="10">MFS family permease</fullName>
    </submittedName>
</protein>
<feature type="transmembrane region" description="Helical" evidence="8">
    <location>
        <begin position="153"/>
        <end position="175"/>
    </location>
</feature>
<feature type="transmembrane region" description="Helical" evidence="8">
    <location>
        <begin position="321"/>
        <end position="338"/>
    </location>
</feature>
<evidence type="ECO:0000256" key="3">
    <source>
        <dbReference type="ARBA" id="ARBA00022475"/>
    </source>
</evidence>
<dbReference type="EMBL" id="JAUSZS010000008">
    <property type="protein sequence ID" value="MDQ0937621.1"/>
    <property type="molecule type" value="Genomic_DNA"/>
</dbReference>
<comment type="subcellular location">
    <subcellularLocation>
        <location evidence="1">Cell membrane</location>
        <topology evidence="1">Multi-pass membrane protein</topology>
    </subcellularLocation>
</comment>
<keyword evidence="3" id="KW-1003">Cell membrane</keyword>
<feature type="transmembrane region" description="Helical" evidence="8">
    <location>
        <begin position="261"/>
        <end position="279"/>
    </location>
</feature>
<proteinExistence type="predicted"/>
<feature type="transmembrane region" description="Helical" evidence="8">
    <location>
        <begin position="381"/>
        <end position="400"/>
    </location>
</feature>
<dbReference type="InterPro" id="IPR050171">
    <property type="entry name" value="MFS_Transporters"/>
</dbReference>
<feature type="transmembrane region" description="Helical" evidence="8">
    <location>
        <begin position="181"/>
        <end position="201"/>
    </location>
</feature>